<dbReference type="OrthoDB" id="3227768at2759"/>
<evidence type="ECO:0000313" key="2">
    <source>
        <dbReference type="EMBL" id="THV02026.1"/>
    </source>
</evidence>
<feature type="chain" id="PRO_5020720934" evidence="1">
    <location>
        <begin position="17"/>
        <end position="98"/>
    </location>
</feature>
<dbReference type="EMBL" id="ML179081">
    <property type="protein sequence ID" value="THV02026.1"/>
    <property type="molecule type" value="Genomic_DNA"/>
</dbReference>
<dbReference type="Proteomes" id="UP000297245">
    <property type="component" value="Unassembled WGS sequence"/>
</dbReference>
<feature type="signal peptide" evidence="1">
    <location>
        <begin position="1"/>
        <end position="16"/>
    </location>
</feature>
<name>A0A4V4HHB2_DENBC</name>
<reference evidence="2 3" key="1">
    <citation type="journal article" date="2019" name="Nat. Ecol. Evol.">
        <title>Megaphylogeny resolves global patterns of mushroom evolution.</title>
        <authorList>
            <person name="Varga T."/>
            <person name="Krizsan K."/>
            <person name="Foldi C."/>
            <person name="Dima B."/>
            <person name="Sanchez-Garcia M."/>
            <person name="Sanchez-Ramirez S."/>
            <person name="Szollosi G.J."/>
            <person name="Szarkandi J.G."/>
            <person name="Papp V."/>
            <person name="Albert L."/>
            <person name="Andreopoulos W."/>
            <person name="Angelini C."/>
            <person name="Antonin V."/>
            <person name="Barry K.W."/>
            <person name="Bougher N.L."/>
            <person name="Buchanan P."/>
            <person name="Buyck B."/>
            <person name="Bense V."/>
            <person name="Catcheside P."/>
            <person name="Chovatia M."/>
            <person name="Cooper J."/>
            <person name="Damon W."/>
            <person name="Desjardin D."/>
            <person name="Finy P."/>
            <person name="Geml J."/>
            <person name="Haridas S."/>
            <person name="Hughes K."/>
            <person name="Justo A."/>
            <person name="Karasinski D."/>
            <person name="Kautmanova I."/>
            <person name="Kiss B."/>
            <person name="Kocsube S."/>
            <person name="Kotiranta H."/>
            <person name="LaButti K.M."/>
            <person name="Lechner B.E."/>
            <person name="Liimatainen K."/>
            <person name="Lipzen A."/>
            <person name="Lukacs Z."/>
            <person name="Mihaltcheva S."/>
            <person name="Morgado L.N."/>
            <person name="Niskanen T."/>
            <person name="Noordeloos M.E."/>
            <person name="Ohm R.A."/>
            <person name="Ortiz-Santana B."/>
            <person name="Ovrebo C."/>
            <person name="Racz N."/>
            <person name="Riley R."/>
            <person name="Savchenko A."/>
            <person name="Shiryaev A."/>
            <person name="Soop K."/>
            <person name="Spirin V."/>
            <person name="Szebenyi C."/>
            <person name="Tomsovsky M."/>
            <person name="Tulloss R.E."/>
            <person name="Uehling J."/>
            <person name="Grigoriev I.V."/>
            <person name="Vagvolgyi C."/>
            <person name="Papp T."/>
            <person name="Martin F.M."/>
            <person name="Miettinen O."/>
            <person name="Hibbett D.S."/>
            <person name="Nagy L.G."/>
        </authorList>
    </citation>
    <scope>NUCLEOTIDE SEQUENCE [LARGE SCALE GENOMIC DNA]</scope>
    <source>
        <strain evidence="2 3">CBS 962.96</strain>
    </source>
</reference>
<keyword evidence="3" id="KW-1185">Reference proteome</keyword>
<protein>
    <submittedName>
        <fullName evidence="2">Uncharacterized protein</fullName>
    </submittedName>
</protein>
<evidence type="ECO:0000256" key="1">
    <source>
        <dbReference type="SAM" id="SignalP"/>
    </source>
</evidence>
<dbReference type="AlphaFoldDB" id="A0A4V4HHB2"/>
<sequence length="98" mass="10625">MRGLLIASFLADLSAAHLNANAPVKLRKSLGFGPTNPNAAYYSNPYQITTNGVLPHSQDADPMDVARLFVEDTLRGQLSESVSYKIRPDSYTDPTTGI</sequence>
<organism evidence="2 3">
    <name type="scientific">Dendrothele bispora (strain CBS 962.96)</name>
    <dbReference type="NCBI Taxonomy" id="1314807"/>
    <lineage>
        <taxon>Eukaryota</taxon>
        <taxon>Fungi</taxon>
        <taxon>Dikarya</taxon>
        <taxon>Basidiomycota</taxon>
        <taxon>Agaricomycotina</taxon>
        <taxon>Agaricomycetes</taxon>
        <taxon>Agaricomycetidae</taxon>
        <taxon>Agaricales</taxon>
        <taxon>Agaricales incertae sedis</taxon>
        <taxon>Dendrothele</taxon>
    </lineage>
</organism>
<evidence type="ECO:0000313" key="3">
    <source>
        <dbReference type="Proteomes" id="UP000297245"/>
    </source>
</evidence>
<proteinExistence type="predicted"/>
<keyword evidence="1" id="KW-0732">Signal</keyword>
<feature type="non-terminal residue" evidence="2">
    <location>
        <position position="98"/>
    </location>
</feature>
<accession>A0A4V4HHB2</accession>
<gene>
    <name evidence="2" type="ORF">K435DRAFT_558491</name>
</gene>